<dbReference type="PANTHER" id="PTHR24412">
    <property type="entry name" value="KELCH PROTEIN"/>
    <property type="match status" value="1"/>
</dbReference>
<evidence type="ECO:0000256" key="2">
    <source>
        <dbReference type="ARBA" id="ARBA00022737"/>
    </source>
</evidence>
<proteinExistence type="predicted"/>
<keyword evidence="2" id="KW-0677">Repeat</keyword>
<dbReference type="Gene3D" id="2.120.10.80">
    <property type="entry name" value="Kelch-type beta propeller"/>
    <property type="match status" value="2"/>
</dbReference>
<sequence>MMASLAGQRSPASSDFCHQAHAGALLQGLEGLRSNSLLVDIILCVAGKEIPCHRNVLAACSGYFQAMFCNGLRESKEHKVTIHEVSTSTVQLLVDYAYTSKVTITEDNAVELLEGANFFQIQPVFDACTKFLSERLCAENCLKMLALGGLLAPDLEKKALPCATKEFEAVTKTPEFLCLRKEQLITLISSDDLNASEETVYTAVMAWINHDTRGRRKEMKELMELVRFPFMDRLYFLENVENNNAVRKACLDIVAETRKYQLFPGEVQSPRTRPRRASGLKEAVVVIGGREVPGSEEFLYIDTDSMIMTCSAEASSSDWAPLTHMRHCNGSGFAVAVLGTSDIVVSTGNRSARKEVWLYNVELHNWARLADMKFNRYYHKLAVAQGKVYAIGGKDNFRYALDSVEVYDRRLNKWTEGIELPQPRYRHAAAVLDGNIYVLGGCDDSRLTTSTVYRFSPGDAQWLPQSDIPVECRNICASVVNGSIYIPWLSGIYSFMPGENGGSWSQVMTEGVRTSQYGMTVFGGKIYICGGNYSSSHYHEAQKVWCFDPETKSLQHVGTMPLGLYGHACVTILK</sequence>
<gene>
    <name evidence="5" type="primary">LOC118417181</name>
</gene>
<dbReference type="PANTHER" id="PTHR24412:SF272">
    <property type="entry name" value="KELCH-LIKE PROTEIN DIABLO"/>
    <property type="match status" value="1"/>
</dbReference>
<dbReference type="GO" id="GO:0043161">
    <property type="term" value="P:proteasome-mediated ubiquitin-dependent protein catabolic process"/>
    <property type="evidence" value="ECO:0000318"/>
    <property type="project" value="GO_Central"/>
</dbReference>
<dbReference type="OrthoDB" id="45365at2759"/>
<dbReference type="SUPFAM" id="SSF117281">
    <property type="entry name" value="Kelch motif"/>
    <property type="match status" value="1"/>
</dbReference>
<dbReference type="Gene3D" id="3.30.710.10">
    <property type="entry name" value="Potassium Channel Kv1.1, Chain A"/>
    <property type="match status" value="1"/>
</dbReference>
<dbReference type="InterPro" id="IPR000210">
    <property type="entry name" value="BTB/POZ_dom"/>
</dbReference>
<feature type="domain" description="BTB" evidence="3">
    <location>
        <begin position="39"/>
        <end position="106"/>
    </location>
</feature>
<keyword evidence="4" id="KW-1185">Reference proteome</keyword>
<dbReference type="AlphaFoldDB" id="A0A9J7MSS6"/>
<accession>A0A9J7MSS6</accession>
<dbReference type="Pfam" id="PF00651">
    <property type="entry name" value="BTB"/>
    <property type="match status" value="1"/>
</dbReference>
<dbReference type="OMA" id="CRNICAS"/>
<evidence type="ECO:0000313" key="4">
    <source>
        <dbReference type="Proteomes" id="UP000001554"/>
    </source>
</evidence>
<dbReference type="SMART" id="SM00225">
    <property type="entry name" value="BTB"/>
    <property type="match status" value="1"/>
</dbReference>
<name>A0A9J7MSS6_BRAFL</name>
<dbReference type="GO" id="GO:0005737">
    <property type="term" value="C:cytoplasm"/>
    <property type="evidence" value="ECO:0000318"/>
    <property type="project" value="GO_Central"/>
</dbReference>
<organism evidence="4 5">
    <name type="scientific">Branchiostoma floridae</name>
    <name type="common">Florida lancelet</name>
    <name type="synonym">Amphioxus</name>
    <dbReference type="NCBI Taxonomy" id="7739"/>
    <lineage>
        <taxon>Eukaryota</taxon>
        <taxon>Metazoa</taxon>
        <taxon>Chordata</taxon>
        <taxon>Cephalochordata</taxon>
        <taxon>Leptocardii</taxon>
        <taxon>Amphioxiformes</taxon>
        <taxon>Branchiostomatidae</taxon>
        <taxon>Branchiostoma</taxon>
    </lineage>
</organism>
<protein>
    <submittedName>
        <fullName evidence="5">Kelch-like protein 24</fullName>
    </submittedName>
</protein>
<dbReference type="InterPro" id="IPR006652">
    <property type="entry name" value="Kelch_1"/>
</dbReference>
<evidence type="ECO:0000313" key="5">
    <source>
        <dbReference type="RefSeq" id="XP_035678516.1"/>
    </source>
</evidence>
<dbReference type="Gene3D" id="1.25.40.420">
    <property type="match status" value="1"/>
</dbReference>
<dbReference type="Pfam" id="PF07707">
    <property type="entry name" value="BACK"/>
    <property type="match status" value="1"/>
</dbReference>
<dbReference type="PIRSF" id="PIRSF037037">
    <property type="entry name" value="Kelch-like_protein_gigaxonin"/>
    <property type="match status" value="1"/>
</dbReference>
<dbReference type="InterPro" id="IPR017096">
    <property type="entry name" value="BTB-kelch_protein"/>
</dbReference>
<keyword evidence="1" id="KW-0880">Kelch repeat</keyword>
<reference evidence="5" key="2">
    <citation type="submission" date="2025-08" db="UniProtKB">
        <authorList>
            <consortium name="RefSeq"/>
        </authorList>
    </citation>
    <scope>IDENTIFICATION</scope>
    <source>
        <strain evidence="5">S238N-H82</strain>
        <tissue evidence="5">Testes</tissue>
    </source>
</reference>
<evidence type="ECO:0000256" key="1">
    <source>
        <dbReference type="ARBA" id="ARBA00022441"/>
    </source>
</evidence>
<dbReference type="Pfam" id="PF01344">
    <property type="entry name" value="Kelch_1"/>
    <property type="match status" value="1"/>
</dbReference>
<dbReference type="GO" id="GO:1990756">
    <property type="term" value="F:ubiquitin-like ligase-substrate adaptor activity"/>
    <property type="evidence" value="ECO:0000318"/>
    <property type="project" value="GO_Central"/>
</dbReference>
<dbReference type="SMART" id="SM00612">
    <property type="entry name" value="Kelch"/>
    <property type="match status" value="4"/>
</dbReference>
<dbReference type="FunFam" id="1.25.40.420:FF:000001">
    <property type="entry name" value="Kelch-like family member 12"/>
    <property type="match status" value="1"/>
</dbReference>
<dbReference type="InterPro" id="IPR011333">
    <property type="entry name" value="SKP1/BTB/POZ_sf"/>
</dbReference>
<evidence type="ECO:0000259" key="3">
    <source>
        <dbReference type="PROSITE" id="PS50097"/>
    </source>
</evidence>
<dbReference type="Pfam" id="PF24681">
    <property type="entry name" value="Kelch_KLHDC2_KLHL20_DRC7"/>
    <property type="match status" value="1"/>
</dbReference>
<dbReference type="InterPro" id="IPR015915">
    <property type="entry name" value="Kelch-typ_b-propeller"/>
</dbReference>
<dbReference type="GeneID" id="118417181"/>
<dbReference type="GO" id="GO:0031463">
    <property type="term" value="C:Cul3-RING ubiquitin ligase complex"/>
    <property type="evidence" value="ECO:0000318"/>
    <property type="project" value="GO_Central"/>
</dbReference>
<dbReference type="SUPFAM" id="SSF54695">
    <property type="entry name" value="POZ domain"/>
    <property type="match status" value="1"/>
</dbReference>
<dbReference type="KEGG" id="bfo:118417181"/>
<dbReference type="InterPro" id="IPR011705">
    <property type="entry name" value="BACK"/>
</dbReference>
<dbReference type="PROSITE" id="PS50097">
    <property type="entry name" value="BTB"/>
    <property type="match status" value="1"/>
</dbReference>
<dbReference type="Proteomes" id="UP000001554">
    <property type="component" value="Chromosome 6"/>
</dbReference>
<dbReference type="RefSeq" id="XP_035678516.1">
    <property type="nucleotide sequence ID" value="XM_035822623.1"/>
</dbReference>
<reference evidence="4" key="1">
    <citation type="journal article" date="2020" name="Nat. Ecol. Evol.">
        <title>Deeply conserved synteny resolves early events in vertebrate evolution.</title>
        <authorList>
            <person name="Simakov O."/>
            <person name="Marletaz F."/>
            <person name="Yue J.X."/>
            <person name="O'Connell B."/>
            <person name="Jenkins J."/>
            <person name="Brandt A."/>
            <person name="Calef R."/>
            <person name="Tung C.H."/>
            <person name="Huang T.K."/>
            <person name="Schmutz J."/>
            <person name="Satoh N."/>
            <person name="Yu J.K."/>
            <person name="Putnam N.H."/>
            <person name="Green R.E."/>
            <person name="Rokhsar D.S."/>
        </authorList>
    </citation>
    <scope>NUCLEOTIDE SEQUENCE [LARGE SCALE GENOMIC DNA]</scope>
    <source>
        <strain evidence="4">S238N-H82</strain>
    </source>
</reference>
<dbReference type="SMART" id="SM00875">
    <property type="entry name" value="BACK"/>
    <property type="match status" value="1"/>
</dbReference>